<protein>
    <recommendedName>
        <fullName evidence="1">Reverse transcriptase domain-containing protein</fullName>
    </recommendedName>
</protein>
<evidence type="ECO:0000313" key="3">
    <source>
        <dbReference type="Proteomes" id="UP000792457"/>
    </source>
</evidence>
<accession>A0A8K0NZP7</accession>
<dbReference type="OrthoDB" id="8197512at2759"/>
<reference evidence="2" key="1">
    <citation type="submission" date="2013-04" db="EMBL/GenBank/DDBJ databases">
        <authorList>
            <person name="Qu J."/>
            <person name="Murali S.C."/>
            <person name="Bandaranaike D."/>
            <person name="Bellair M."/>
            <person name="Blankenburg K."/>
            <person name="Chao H."/>
            <person name="Dinh H."/>
            <person name="Doddapaneni H."/>
            <person name="Downs B."/>
            <person name="Dugan-Rocha S."/>
            <person name="Elkadiri S."/>
            <person name="Gnanaolivu R.D."/>
            <person name="Hernandez B."/>
            <person name="Javaid M."/>
            <person name="Jayaseelan J.C."/>
            <person name="Lee S."/>
            <person name="Li M."/>
            <person name="Ming W."/>
            <person name="Munidasa M."/>
            <person name="Muniz J."/>
            <person name="Nguyen L."/>
            <person name="Ongeri F."/>
            <person name="Osuji N."/>
            <person name="Pu L.-L."/>
            <person name="Puazo M."/>
            <person name="Qu C."/>
            <person name="Quiroz J."/>
            <person name="Raj R."/>
            <person name="Weissenberger G."/>
            <person name="Xin Y."/>
            <person name="Zou X."/>
            <person name="Han Y."/>
            <person name="Richards S."/>
            <person name="Worley K."/>
            <person name="Muzny D."/>
            <person name="Gibbs R."/>
        </authorList>
    </citation>
    <scope>NUCLEOTIDE SEQUENCE</scope>
    <source>
        <strain evidence="2">Sampled in the wild</strain>
    </source>
</reference>
<reference evidence="2" key="2">
    <citation type="submission" date="2017-10" db="EMBL/GenBank/DDBJ databases">
        <title>Ladona fulva Genome sequencing and assembly.</title>
        <authorList>
            <person name="Murali S."/>
            <person name="Richards S."/>
            <person name="Bandaranaike D."/>
            <person name="Bellair M."/>
            <person name="Blankenburg K."/>
            <person name="Chao H."/>
            <person name="Dinh H."/>
            <person name="Doddapaneni H."/>
            <person name="Dugan-Rocha S."/>
            <person name="Elkadiri S."/>
            <person name="Gnanaolivu R."/>
            <person name="Hernandez B."/>
            <person name="Skinner E."/>
            <person name="Javaid M."/>
            <person name="Lee S."/>
            <person name="Li M."/>
            <person name="Ming W."/>
            <person name="Munidasa M."/>
            <person name="Muniz J."/>
            <person name="Nguyen L."/>
            <person name="Hughes D."/>
            <person name="Osuji N."/>
            <person name="Pu L.-L."/>
            <person name="Puazo M."/>
            <person name="Qu C."/>
            <person name="Quiroz J."/>
            <person name="Raj R."/>
            <person name="Weissenberger G."/>
            <person name="Xin Y."/>
            <person name="Zou X."/>
            <person name="Han Y."/>
            <person name="Worley K."/>
            <person name="Muzny D."/>
            <person name="Gibbs R."/>
        </authorList>
    </citation>
    <scope>NUCLEOTIDE SEQUENCE</scope>
    <source>
        <strain evidence="2">Sampled in the wild</strain>
    </source>
</reference>
<dbReference type="EMBL" id="KZ308480">
    <property type="protein sequence ID" value="KAG8230360.1"/>
    <property type="molecule type" value="Genomic_DNA"/>
</dbReference>
<dbReference type="PANTHER" id="PTHR47027">
    <property type="entry name" value="REVERSE TRANSCRIPTASE DOMAIN-CONTAINING PROTEIN"/>
    <property type="match status" value="1"/>
</dbReference>
<gene>
    <name evidence="2" type="ORF">J437_LFUL010572</name>
</gene>
<evidence type="ECO:0000313" key="2">
    <source>
        <dbReference type="EMBL" id="KAG8230360.1"/>
    </source>
</evidence>
<organism evidence="2 3">
    <name type="scientific">Ladona fulva</name>
    <name type="common">Scarce chaser dragonfly</name>
    <name type="synonym">Libellula fulva</name>
    <dbReference type="NCBI Taxonomy" id="123851"/>
    <lineage>
        <taxon>Eukaryota</taxon>
        <taxon>Metazoa</taxon>
        <taxon>Ecdysozoa</taxon>
        <taxon>Arthropoda</taxon>
        <taxon>Hexapoda</taxon>
        <taxon>Insecta</taxon>
        <taxon>Pterygota</taxon>
        <taxon>Palaeoptera</taxon>
        <taxon>Odonata</taxon>
        <taxon>Epiprocta</taxon>
        <taxon>Anisoptera</taxon>
        <taxon>Libelluloidea</taxon>
        <taxon>Libellulidae</taxon>
        <taxon>Ladona</taxon>
    </lineage>
</organism>
<dbReference type="Pfam" id="PF00078">
    <property type="entry name" value="RVT_1"/>
    <property type="match status" value="1"/>
</dbReference>
<evidence type="ECO:0000259" key="1">
    <source>
        <dbReference type="PROSITE" id="PS50878"/>
    </source>
</evidence>
<name>A0A8K0NZP7_LADFU</name>
<proteinExistence type="predicted"/>
<dbReference type="PANTHER" id="PTHR47027:SF20">
    <property type="entry name" value="REVERSE TRANSCRIPTASE-LIKE PROTEIN WITH RNA-DIRECTED DNA POLYMERASE DOMAIN"/>
    <property type="match status" value="1"/>
</dbReference>
<dbReference type="AlphaFoldDB" id="A0A8K0NZP7"/>
<dbReference type="InterPro" id="IPR000477">
    <property type="entry name" value="RT_dom"/>
</dbReference>
<dbReference type="PROSITE" id="PS50878">
    <property type="entry name" value="RT_POL"/>
    <property type="match status" value="1"/>
</dbReference>
<sequence length="157" mass="17729">MIIEDKLEVFAENIIGEYQAGFRHKKFWEFNLDLYQLFVDFMQAYDSIDRNKLITIILDFLMPTKLVRLGRATMMTTQCQVKVAVSLTINVEVIQGLKQGHGPALMLFHLTLEHVIRNAGIDTSATLTNKSKQIVGYGDDLNILGRSVPSIKEALGN</sequence>
<dbReference type="Proteomes" id="UP000792457">
    <property type="component" value="Unassembled WGS sequence"/>
</dbReference>
<feature type="domain" description="Reverse transcriptase" evidence="1">
    <location>
        <begin position="1"/>
        <end position="157"/>
    </location>
</feature>
<comment type="caution">
    <text evidence="2">The sequence shown here is derived from an EMBL/GenBank/DDBJ whole genome shotgun (WGS) entry which is preliminary data.</text>
</comment>
<keyword evidence="3" id="KW-1185">Reference proteome</keyword>